<comment type="pathway">
    <text evidence="1">Lipid metabolism; butanoate metabolism.</text>
</comment>
<evidence type="ECO:0000313" key="11">
    <source>
        <dbReference type="Proteomes" id="UP000005940"/>
    </source>
</evidence>
<evidence type="ECO:0000256" key="4">
    <source>
        <dbReference type="PIRSR" id="PIRSR000105-1"/>
    </source>
</evidence>
<dbReference type="InterPro" id="IPR036291">
    <property type="entry name" value="NAD(P)-bd_dom_sf"/>
</dbReference>
<dbReference type="AlphaFoldDB" id="A0A7G3U9Z8"/>
<feature type="domain" description="3-hydroxyacyl-CoA dehydrogenase NAD binding" evidence="9">
    <location>
        <begin position="49"/>
        <end position="223"/>
    </location>
</feature>
<feature type="transmembrane region" description="Helical" evidence="7">
    <location>
        <begin position="49"/>
        <end position="70"/>
    </location>
</feature>
<keyword evidence="3" id="KW-0560">Oxidoreductase</keyword>
<feature type="binding site" evidence="5">
    <location>
        <position position="159"/>
    </location>
    <ligand>
        <name>NAD(+)</name>
        <dbReference type="ChEBI" id="CHEBI:57540"/>
    </ligand>
</feature>
<dbReference type="PANTHER" id="PTHR48075:SF5">
    <property type="entry name" value="3-HYDROXYBUTYRYL-COA DEHYDROGENASE"/>
    <property type="match status" value="1"/>
</dbReference>
<accession>A0A7G3U9Z8</accession>
<gene>
    <name evidence="10" type="ORF">STSU_002265</name>
</gene>
<feature type="domain" description="3-hydroxyacyl-CoA dehydrogenase C-terminal" evidence="8">
    <location>
        <begin position="226"/>
        <end position="322"/>
    </location>
</feature>
<protein>
    <submittedName>
        <fullName evidence="10">3-hydroxyacyl-CoA dehydrogenase family protein</fullName>
    </submittedName>
</protein>
<name>A0A7G3U9Z8_STRT9</name>
<dbReference type="SUPFAM" id="SSF48179">
    <property type="entry name" value="6-phosphogluconate dehydrogenase C-terminal domain-like"/>
    <property type="match status" value="1"/>
</dbReference>
<dbReference type="InterPro" id="IPR022694">
    <property type="entry name" value="3-OHacyl-CoA_DH"/>
</dbReference>
<dbReference type="InterPro" id="IPR006176">
    <property type="entry name" value="3-OHacyl-CoA_DH_NAD-bd"/>
</dbReference>
<dbReference type="SUPFAM" id="SSF51735">
    <property type="entry name" value="NAD(P)-binding Rossmann-fold domains"/>
    <property type="match status" value="1"/>
</dbReference>
<reference evidence="10 11" key="1">
    <citation type="journal article" date="2012" name="J. Bacteriol.">
        <title>Draft genome of Streptomyces tsukubaensis NRRL 18488, the producer of the clinically important immunosuppressant tacrolimus (FK506).</title>
        <authorList>
            <person name="Barreiro C."/>
            <person name="Prieto C."/>
            <person name="Sola-Landa A."/>
            <person name="Solera E."/>
            <person name="Martinez-Castro M."/>
            <person name="Perez-Redondo R."/>
            <person name="Garcia-Estrada C."/>
            <person name="Aparicio J.F."/>
            <person name="Fernandez-Martinez L.T."/>
            <person name="Santos-Aberturas J."/>
            <person name="Salehi-Najafabadi Z."/>
            <person name="Rodriguez-Garcia A."/>
            <person name="Tauch A."/>
            <person name="Martin J.F."/>
        </authorList>
    </citation>
    <scope>NUCLEOTIDE SEQUENCE [LARGE SCALE GENOMIC DNA]</scope>
    <source>
        <strain evidence="11">DSM 42081 / NBRC 108919 / NRRL 18488 / 9993</strain>
    </source>
</reference>
<dbReference type="Gene3D" id="1.10.1040.10">
    <property type="entry name" value="N-(1-d-carboxylethyl)-l-norvaline Dehydrogenase, domain 2"/>
    <property type="match status" value="1"/>
</dbReference>
<feature type="binding site" evidence="5">
    <location>
        <position position="137"/>
    </location>
    <ligand>
        <name>NAD(+)</name>
        <dbReference type="ChEBI" id="CHEBI:57540"/>
    </ligand>
</feature>
<dbReference type="EMBL" id="CP029159">
    <property type="protein sequence ID" value="QKM66159.1"/>
    <property type="molecule type" value="Genomic_DNA"/>
</dbReference>
<feature type="binding site" evidence="5">
    <location>
        <position position="132"/>
    </location>
    <ligand>
        <name>NAD(+)</name>
        <dbReference type="ChEBI" id="CHEBI:57540"/>
    </ligand>
</feature>
<evidence type="ECO:0000256" key="2">
    <source>
        <dbReference type="ARBA" id="ARBA00009463"/>
    </source>
</evidence>
<proteinExistence type="inferred from homology"/>
<comment type="similarity">
    <text evidence="2">Belongs to the 3-hydroxyacyl-CoA dehydrogenase family.</text>
</comment>
<evidence type="ECO:0000259" key="8">
    <source>
        <dbReference type="Pfam" id="PF00725"/>
    </source>
</evidence>
<evidence type="ECO:0000259" key="9">
    <source>
        <dbReference type="Pfam" id="PF02737"/>
    </source>
</evidence>
<evidence type="ECO:0000256" key="1">
    <source>
        <dbReference type="ARBA" id="ARBA00005086"/>
    </source>
</evidence>
<evidence type="ECO:0000256" key="3">
    <source>
        <dbReference type="ARBA" id="ARBA00023002"/>
    </source>
</evidence>
<dbReference type="GO" id="GO:0070403">
    <property type="term" value="F:NAD+ binding"/>
    <property type="evidence" value="ECO:0007669"/>
    <property type="project" value="InterPro"/>
</dbReference>
<evidence type="ECO:0000256" key="6">
    <source>
        <dbReference type="SAM" id="MobiDB-lite"/>
    </source>
</evidence>
<dbReference type="Proteomes" id="UP000005940">
    <property type="component" value="Chromosome"/>
</dbReference>
<feature type="binding site" evidence="5">
    <location>
        <position position="314"/>
    </location>
    <ligand>
        <name>NAD(+)</name>
        <dbReference type="ChEBI" id="CHEBI:57540"/>
    </ligand>
</feature>
<keyword evidence="7" id="KW-0472">Membrane</keyword>
<feature type="compositionally biased region" description="Basic and acidic residues" evidence="6">
    <location>
        <begin position="1"/>
        <end position="26"/>
    </location>
</feature>
<dbReference type="Pfam" id="PF00725">
    <property type="entry name" value="3HCDH"/>
    <property type="match status" value="1"/>
</dbReference>
<evidence type="ECO:0000313" key="10">
    <source>
        <dbReference type="EMBL" id="QKM66159.1"/>
    </source>
</evidence>
<feature type="binding site" evidence="5">
    <location>
        <position position="76"/>
    </location>
    <ligand>
        <name>NAD(+)</name>
        <dbReference type="ChEBI" id="CHEBI:57540"/>
    </ligand>
</feature>
<dbReference type="Gene3D" id="3.40.50.720">
    <property type="entry name" value="NAD(P)-binding Rossmann-like Domain"/>
    <property type="match status" value="1"/>
</dbReference>
<evidence type="ECO:0000256" key="5">
    <source>
        <dbReference type="PIRSR" id="PIRSR000105-2"/>
    </source>
</evidence>
<dbReference type="PIRSF" id="PIRSF000105">
    <property type="entry name" value="HCDH"/>
    <property type="match status" value="1"/>
</dbReference>
<dbReference type="GO" id="GO:0016616">
    <property type="term" value="F:oxidoreductase activity, acting on the CH-OH group of donors, NAD or NADP as acceptor"/>
    <property type="evidence" value="ECO:0007669"/>
    <property type="project" value="InterPro"/>
</dbReference>
<dbReference type="InterPro" id="IPR006108">
    <property type="entry name" value="3HC_DH_C"/>
</dbReference>
<evidence type="ECO:0000256" key="7">
    <source>
        <dbReference type="SAM" id="Phobius"/>
    </source>
</evidence>
<dbReference type="InterPro" id="IPR013328">
    <property type="entry name" value="6PGD_dom2"/>
</dbReference>
<dbReference type="Pfam" id="PF02737">
    <property type="entry name" value="3HCDH_N"/>
    <property type="match status" value="1"/>
</dbReference>
<organism evidence="10 11">
    <name type="scientific">Streptomyces tsukubensis (strain DSM 42081 / NBRC 108919 / NRRL 18488 / 9993)</name>
    <dbReference type="NCBI Taxonomy" id="1114943"/>
    <lineage>
        <taxon>Bacteria</taxon>
        <taxon>Bacillati</taxon>
        <taxon>Actinomycetota</taxon>
        <taxon>Actinomycetes</taxon>
        <taxon>Kitasatosporales</taxon>
        <taxon>Streptomycetaceae</taxon>
        <taxon>Streptomyces</taxon>
    </lineage>
</organism>
<feature type="site" description="Important for catalytic activity" evidence="4">
    <location>
        <position position="180"/>
    </location>
</feature>
<feature type="binding site" evidence="5">
    <location>
        <begin position="53"/>
        <end position="58"/>
    </location>
    <ligand>
        <name>NAD(+)</name>
        <dbReference type="ChEBI" id="CHEBI:57540"/>
    </ligand>
</feature>
<sequence length="323" mass="33825">MRRPGRAKESRLTTAAHDEPDPHGETDPDGCDPRSAPAPHGKPETRHALTVLGAGVMGVGITVLALGHGLPVHLVDLDRERLDRAVDRIGGELRLAELMGALPAGTAPGTLVTGTSVKAAADATAVIEAVTENAATKAGVLSEISAHIRPGTPLVTNTSSIPVDELAGALERPEDLVGTHFMNPPYLIGTAEVIRGTRTGEHTMAAVAALLGALRRNAVVVRDAPGFVTSRILHPMINDAARVVEEGTATAEAVDTLMQGCLGHPTGPLRTADLIGIDNLVDSLTVLHERTGDDGCRPSELLLRLVREGRLGRKSGRGFYDYS</sequence>
<keyword evidence="7" id="KW-1133">Transmembrane helix</keyword>
<feature type="binding site" evidence="5">
    <location>
        <position position="183"/>
    </location>
    <ligand>
        <name>NAD(+)</name>
        <dbReference type="ChEBI" id="CHEBI:57540"/>
    </ligand>
</feature>
<keyword evidence="11" id="KW-1185">Reference proteome</keyword>
<dbReference type="PANTHER" id="PTHR48075">
    <property type="entry name" value="3-HYDROXYACYL-COA DEHYDROGENASE FAMILY PROTEIN"/>
    <property type="match status" value="1"/>
</dbReference>
<dbReference type="GO" id="GO:0006631">
    <property type="term" value="P:fatty acid metabolic process"/>
    <property type="evidence" value="ECO:0007669"/>
    <property type="project" value="InterPro"/>
</dbReference>
<keyword evidence="5" id="KW-0520">NAD</keyword>
<keyword evidence="7" id="KW-0812">Transmembrane</keyword>
<feature type="region of interest" description="Disordered" evidence="6">
    <location>
        <begin position="1"/>
        <end position="44"/>
    </location>
</feature>
<dbReference type="InterPro" id="IPR008927">
    <property type="entry name" value="6-PGluconate_DH-like_C_sf"/>
</dbReference>